<proteinExistence type="predicted"/>
<name>A0A5E6RUA1_PSEFL</name>
<dbReference type="SUPFAM" id="SSF56349">
    <property type="entry name" value="DNA breaking-rejoining enzymes"/>
    <property type="match status" value="1"/>
</dbReference>
<organism evidence="2 3">
    <name type="scientific">Pseudomonas fluorescens</name>
    <dbReference type="NCBI Taxonomy" id="294"/>
    <lineage>
        <taxon>Bacteria</taxon>
        <taxon>Pseudomonadati</taxon>
        <taxon>Pseudomonadota</taxon>
        <taxon>Gammaproteobacteria</taxon>
        <taxon>Pseudomonadales</taxon>
        <taxon>Pseudomonadaceae</taxon>
        <taxon>Pseudomonas</taxon>
    </lineage>
</organism>
<sequence length="684" mass="76857">MTLHSIGIVSEATTPQSQNYKLPCWPPHDDFPIVIAADGEVVSRVGDTRWRFWPWCNQTLSLSFGDEAFRGKPATISKENAHVLRLIAVWLLYGHSKVRSVKGLISAINRIKPFFTGASREGVLVTDLSRFPRVIEAIAIEMPYQNISATIALMHSIFADHDTLGFYILDAAQLRNFARMTPATPDNQTAYIPPRIWNYQIQRINEFIDDFIMHKEKLAACFDFCLNAYVKMYGSLEQACTSGKRGTRSYSPFGERKRPQHNQGYVGKFYNVAHEFGLVELLEKWLIPEGQRLSDKGRGVTSLSRYFSMANFVGLASILNYSLMRMNEAWSLKSDCLVTENDSEIGKVYMLRGVTTKTIEDDDAYWITTPAAARAIEAVNCVRALRSKCEVANKSIKSNSASNLRDDWLFIRANEPWAGSSEQIEGVRHGCPSYQKSISDFPKLLDPNALVVSKRDIDIANAITPNLDINKIRLEQIWPLAWHQLRRTGAVNMRASGVVSDATIQYQLKHANLAMSLYYGRGYASVRLNSSAREEFIKTMYEVLAREISSLFGDGFISPHGAKRKHDILNVVESRDIKQIAAIAKTGEATWRNTVLGGCTKKGFCEYGGIDNITRCGGGDGRPPCVEALFDRSKRNSIVQYGDIIKERLLVAEELSPLREALDSQMRAVQNALRIIDSHEIEAK</sequence>
<evidence type="ECO:0000313" key="3">
    <source>
        <dbReference type="Proteomes" id="UP000344274"/>
    </source>
</evidence>
<evidence type="ECO:0000256" key="1">
    <source>
        <dbReference type="ARBA" id="ARBA00023172"/>
    </source>
</evidence>
<reference evidence="2 3" key="1">
    <citation type="submission" date="2019-09" db="EMBL/GenBank/DDBJ databases">
        <authorList>
            <person name="Chandra G."/>
            <person name="Truman W A."/>
        </authorList>
    </citation>
    <scope>NUCLEOTIDE SEQUENCE [LARGE SCALE GENOMIC DNA]</scope>
    <source>
        <strain evidence="2">PS673</strain>
    </source>
</reference>
<dbReference type="GO" id="GO:0003677">
    <property type="term" value="F:DNA binding"/>
    <property type="evidence" value="ECO:0007669"/>
    <property type="project" value="InterPro"/>
</dbReference>
<accession>A0A5E6RUA1</accession>
<dbReference type="Gene3D" id="1.10.443.10">
    <property type="entry name" value="Intergrase catalytic core"/>
    <property type="match status" value="1"/>
</dbReference>
<dbReference type="InterPro" id="IPR011010">
    <property type="entry name" value="DNA_brk_join_enz"/>
</dbReference>
<dbReference type="Proteomes" id="UP000344274">
    <property type="component" value="Unassembled WGS sequence"/>
</dbReference>
<dbReference type="AlphaFoldDB" id="A0A5E6RUA1"/>
<dbReference type="EMBL" id="CABVHB010000010">
    <property type="protein sequence ID" value="VVM71891.1"/>
    <property type="molecule type" value="Genomic_DNA"/>
</dbReference>
<keyword evidence="1" id="KW-0233">DNA recombination</keyword>
<protein>
    <recommendedName>
        <fullName evidence="4">Integrase</fullName>
    </recommendedName>
</protein>
<dbReference type="GO" id="GO:0006310">
    <property type="term" value="P:DNA recombination"/>
    <property type="evidence" value="ECO:0007669"/>
    <property type="project" value="UniProtKB-KW"/>
</dbReference>
<dbReference type="GO" id="GO:0015074">
    <property type="term" value="P:DNA integration"/>
    <property type="evidence" value="ECO:0007669"/>
    <property type="project" value="InterPro"/>
</dbReference>
<dbReference type="InterPro" id="IPR013762">
    <property type="entry name" value="Integrase-like_cat_sf"/>
</dbReference>
<gene>
    <name evidence="2" type="ORF">PS673_01819</name>
</gene>
<evidence type="ECO:0000313" key="2">
    <source>
        <dbReference type="EMBL" id="VVM71891.1"/>
    </source>
</evidence>
<evidence type="ECO:0008006" key="4">
    <source>
        <dbReference type="Google" id="ProtNLM"/>
    </source>
</evidence>